<dbReference type="PANTHER" id="PTHR43317:SF11">
    <property type="entry name" value="POLYAMINE AMINOPROPYLTRANSFERASE 2"/>
    <property type="match status" value="1"/>
</dbReference>
<dbReference type="EMBL" id="VUYU01000006">
    <property type="protein sequence ID" value="NHZ34194.1"/>
    <property type="molecule type" value="Genomic_DNA"/>
</dbReference>
<comment type="caution">
    <text evidence="3">The sequence shown here is derived from an EMBL/GenBank/DDBJ whole genome shotgun (WGS) entry which is preliminary data.</text>
</comment>
<dbReference type="PANTHER" id="PTHR43317">
    <property type="entry name" value="THERMOSPERMINE SYNTHASE ACAULIS5"/>
    <property type="match status" value="1"/>
</dbReference>
<feature type="compositionally biased region" description="Pro residues" evidence="2">
    <location>
        <begin position="1"/>
        <end position="18"/>
    </location>
</feature>
<protein>
    <submittedName>
        <fullName evidence="3">Transferase spermidine synthase</fullName>
    </submittedName>
</protein>
<keyword evidence="3" id="KW-0808">Transferase</keyword>
<name>A0ABX0LJF9_9BURK</name>
<dbReference type="CDD" id="cd02440">
    <property type="entry name" value="AdoMet_MTases"/>
    <property type="match status" value="1"/>
</dbReference>
<evidence type="ECO:0000256" key="2">
    <source>
        <dbReference type="SAM" id="MobiDB-lite"/>
    </source>
</evidence>
<dbReference type="GO" id="GO:0016740">
    <property type="term" value="F:transferase activity"/>
    <property type="evidence" value="ECO:0007669"/>
    <property type="project" value="UniProtKB-KW"/>
</dbReference>
<evidence type="ECO:0000313" key="4">
    <source>
        <dbReference type="Proteomes" id="UP000785613"/>
    </source>
</evidence>
<dbReference type="RefSeq" id="WP_167224474.1">
    <property type="nucleotide sequence ID" value="NZ_VUYU01000006.1"/>
</dbReference>
<feature type="region of interest" description="Disordered" evidence="2">
    <location>
        <begin position="1"/>
        <end position="22"/>
    </location>
</feature>
<keyword evidence="1" id="KW-0620">Polyamine biosynthesis</keyword>
<reference evidence="3 4" key="1">
    <citation type="submission" date="2019-09" db="EMBL/GenBank/DDBJ databases">
        <title>Taxonomy of Antarctic Massilia spp.: description of Massilia rubra sp. nov., Massilia aquatica sp. nov., Massilia mucilaginosa sp. nov., Massilia frigida sp. nov. isolated from streams, lakes and regoliths.</title>
        <authorList>
            <person name="Holochova P."/>
            <person name="Sedlacek I."/>
            <person name="Kralova S."/>
            <person name="Maslanova I."/>
            <person name="Busse H.-J."/>
            <person name="Stankova E."/>
            <person name="Vrbovska V."/>
            <person name="Kovarovic V."/>
            <person name="Bartak M."/>
            <person name="Svec P."/>
            <person name="Pantucek R."/>
        </authorList>
    </citation>
    <scope>NUCLEOTIDE SEQUENCE [LARGE SCALE GENOMIC DNA]</scope>
    <source>
        <strain evidence="3 4">CCM 8692</strain>
    </source>
</reference>
<dbReference type="Pfam" id="PF01564">
    <property type="entry name" value="Spermine_synth"/>
    <property type="match status" value="1"/>
</dbReference>
<organism evidence="3 4">
    <name type="scientific">Massilia rubra</name>
    <dbReference type="NCBI Taxonomy" id="2607910"/>
    <lineage>
        <taxon>Bacteria</taxon>
        <taxon>Pseudomonadati</taxon>
        <taxon>Pseudomonadota</taxon>
        <taxon>Betaproteobacteria</taxon>
        <taxon>Burkholderiales</taxon>
        <taxon>Oxalobacteraceae</taxon>
        <taxon>Telluria group</taxon>
        <taxon>Massilia</taxon>
    </lineage>
</organism>
<evidence type="ECO:0000256" key="1">
    <source>
        <dbReference type="ARBA" id="ARBA00023115"/>
    </source>
</evidence>
<dbReference type="SUPFAM" id="SSF53335">
    <property type="entry name" value="S-adenosyl-L-methionine-dependent methyltransferases"/>
    <property type="match status" value="1"/>
</dbReference>
<accession>A0ABX0LJF9</accession>
<keyword evidence="4" id="KW-1185">Reference proteome</keyword>
<dbReference type="InterPro" id="IPR029063">
    <property type="entry name" value="SAM-dependent_MTases_sf"/>
</dbReference>
<sequence>MPPPTEPSRPPTPSPAPPLVHTRGDRRTLEFMPGDVQSEMRLSRPQALVLAYCRAIMCFALFVPRPRAIVMVGLGGGSLAKFCYRHFPQARITVIELRADVIALREQFCVPPDDERFTVVHANAVDWLAGARACADVLVVDGFDTAGLPPALGTARFYGDCRGALRDGGVLVANIFSYDPRYAGMLARLRLMFNDRVCWFERMAGNNHILFAVKAPARLEPAKPLPRALRMQRWVARRRGLGSIALNRLLARAVVAWLQHPFKRSK</sequence>
<proteinExistence type="predicted"/>
<dbReference type="Gene3D" id="3.40.50.150">
    <property type="entry name" value="Vaccinia Virus protein VP39"/>
    <property type="match status" value="1"/>
</dbReference>
<gene>
    <name evidence="3" type="ORF">F0185_11415</name>
</gene>
<dbReference type="Proteomes" id="UP000785613">
    <property type="component" value="Unassembled WGS sequence"/>
</dbReference>
<evidence type="ECO:0000313" key="3">
    <source>
        <dbReference type="EMBL" id="NHZ34194.1"/>
    </source>
</evidence>